<organism evidence="2 3">
    <name type="scientific">Frankliniella occidentalis</name>
    <name type="common">Western flower thrips</name>
    <name type="synonym">Euthrips occidentalis</name>
    <dbReference type="NCBI Taxonomy" id="133901"/>
    <lineage>
        <taxon>Eukaryota</taxon>
        <taxon>Metazoa</taxon>
        <taxon>Ecdysozoa</taxon>
        <taxon>Arthropoda</taxon>
        <taxon>Hexapoda</taxon>
        <taxon>Insecta</taxon>
        <taxon>Pterygota</taxon>
        <taxon>Neoptera</taxon>
        <taxon>Paraneoptera</taxon>
        <taxon>Thysanoptera</taxon>
        <taxon>Terebrantia</taxon>
        <taxon>Thripoidea</taxon>
        <taxon>Thripidae</taxon>
        <taxon>Frankliniella</taxon>
    </lineage>
</organism>
<accession>A0A9C6U6I9</accession>
<feature type="compositionally biased region" description="Polar residues" evidence="1">
    <location>
        <begin position="323"/>
        <end position="336"/>
    </location>
</feature>
<dbReference type="OrthoDB" id="10669863at2759"/>
<feature type="compositionally biased region" description="Polar residues" evidence="1">
    <location>
        <begin position="408"/>
        <end position="418"/>
    </location>
</feature>
<evidence type="ECO:0008006" key="4">
    <source>
        <dbReference type="Google" id="ProtNLM"/>
    </source>
</evidence>
<feature type="compositionally biased region" description="Polar residues" evidence="1">
    <location>
        <begin position="371"/>
        <end position="398"/>
    </location>
</feature>
<reference evidence="3" key="1">
    <citation type="submission" date="2025-08" db="UniProtKB">
        <authorList>
            <consortium name="RefSeq"/>
        </authorList>
    </citation>
    <scope>IDENTIFICATION</scope>
    <source>
        <tissue evidence="3">Whole organism</tissue>
    </source>
</reference>
<evidence type="ECO:0000313" key="3">
    <source>
        <dbReference type="RefSeq" id="XP_052122323.1"/>
    </source>
</evidence>
<gene>
    <name evidence="3" type="primary">LOC127749187</name>
</gene>
<feature type="compositionally biased region" description="Basic and acidic residues" evidence="1">
    <location>
        <begin position="178"/>
        <end position="191"/>
    </location>
</feature>
<feature type="region of interest" description="Disordered" evidence="1">
    <location>
        <begin position="248"/>
        <end position="444"/>
    </location>
</feature>
<feature type="compositionally biased region" description="Low complexity" evidence="1">
    <location>
        <begin position="352"/>
        <end position="366"/>
    </location>
</feature>
<dbReference type="RefSeq" id="XP_052122323.1">
    <property type="nucleotide sequence ID" value="XM_052266363.1"/>
</dbReference>
<name>A0A9C6U6I9_FRAOC</name>
<sequence>MAAAPTITLHPQLPTFSGEDNEDCDLFLTRLNRILSAYPDLPAAQKLFWLDSQCRKGPLALIQREIKRLEAANPPVNDEEKYQAVQDSLRANYNSVEDKHKFRDALQHRIKRENESYPNYFQEVTELCYKAGITNEREHLRYLHRGLPRQIANCVRPKEYDSTHTLLQLVLEVESLQRETARTHSQPDNDSKSMPSQLQSYGFSQPPPTPAVALPQQTSPSPAEDTINKLITKLEALVLSAQPSINAVETENTASSPSAQERQHRRDQPRRSDNNNNTYSQNRGYSPGYRSYSRDNSRDGYRGPQRDNDRYRSSSSSRFRQDGGQQNNYRDPSTSPYRGNGYNRNDDRRPRNYQNNYNNNYNNPRRNFNRDQNQYQPRDQQSRTYYRSNDNRPQQNQRRVGFAESSGRGRTNKTNPSLRTPGRYHEFGEPKITDNPNFKGRSRSPRCNLCEGPHVDSECPVENSMQQKN</sequence>
<proteinExistence type="predicted"/>
<feature type="region of interest" description="Disordered" evidence="1">
    <location>
        <begin position="178"/>
        <end position="224"/>
    </location>
</feature>
<feature type="compositionally biased region" description="Polar residues" evidence="1">
    <location>
        <begin position="192"/>
        <end position="203"/>
    </location>
</feature>
<dbReference type="KEGG" id="foc:127749187"/>
<feature type="compositionally biased region" description="Basic and acidic residues" evidence="1">
    <location>
        <begin position="292"/>
        <end position="312"/>
    </location>
</feature>
<dbReference type="AlphaFoldDB" id="A0A9C6U6I9"/>
<feature type="compositionally biased region" description="Basic and acidic residues" evidence="1">
    <location>
        <begin position="423"/>
        <end position="432"/>
    </location>
</feature>
<protein>
    <recommendedName>
        <fullName evidence="4">GATA zinc finger domain-containing protein 14-like</fullName>
    </recommendedName>
</protein>
<dbReference type="Proteomes" id="UP000504606">
    <property type="component" value="Unplaced"/>
</dbReference>
<dbReference type="GeneID" id="127749187"/>
<keyword evidence="2" id="KW-1185">Reference proteome</keyword>
<feature type="compositionally biased region" description="Polar residues" evidence="1">
    <location>
        <begin position="274"/>
        <end position="284"/>
    </location>
</feature>
<evidence type="ECO:0000313" key="2">
    <source>
        <dbReference type="Proteomes" id="UP000504606"/>
    </source>
</evidence>
<feature type="compositionally biased region" description="Basic and acidic residues" evidence="1">
    <location>
        <begin position="261"/>
        <end position="273"/>
    </location>
</feature>
<evidence type="ECO:0000256" key="1">
    <source>
        <dbReference type="SAM" id="MobiDB-lite"/>
    </source>
</evidence>
<feature type="compositionally biased region" description="Polar residues" evidence="1">
    <location>
        <begin position="248"/>
        <end position="260"/>
    </location>
</feature>